<dbReference type="Proteomes" id="UP000092993">
    <property type="component" value="Unassembled WGS sequence"/>
</dbReference>
<organism evidence="2 3">
    <name type="scientific">Grifola frondosa</name>
    <name type="common">Maitake</name>
    <name type="synonym">Polyporus frondosus</name>
    <dbReference type="NCBI Taxonomy" id="5627"/>
    <lineage>
        <taxon>Eukaryota</taxon>
        <taxon>Fungi</taxon>
        <taxon>Dikarya</taxon>
        <taxon>Basidiomycota</taxon>
        <taxon>Agaricomycotina</taxon>
        <taxon>Agaricomycetes</taxon>
        <taxon>Polyporales</taxon>
        <taxon>Grifolaceae</taxon>
        <taxon>Grifola</taxon>
    </lineage>
</organism>
<keyword evidence="3" id="KW-1185">Reference proteome</keyword>
<evidence type="ECO:0000256" key="1">
    <source>
        <dbReference type="SAM" id="MobiDB-lite"/>
    </source>
</evidence>
<evidence type="ECO:0000313" key="2">
    <source>
        <dbReference type="EMBL" id="OBZ72785.1"/>
    </source>
</evidence>
<dbReference type="AlphaFoldDB" id="A0A1C7M775"/>
<dbReference type="EMBL" id="LUGG01000007">
    <property type="protein sequence ID" value="OBZ72785.1"/>
    <property type="molecule type" value="Genomic_DNA"/>
</dbReference>
<gene>
    <name evidence="2" type="ORF">A0H81_06966</name>
</gene>
<accession>A0A1C7M775</accession>
<sequence>MGPKPKSKLQANPRGFFGLGNVFASNQGPPSTQRTPLNPWAARDRKQENGVEGPSSAPEGVSSQHASEDLPAKKKAKVNNTIIGPFARWERGWRGKRAQRHPNVHHAVYQRLRRRQCTDVSTATIRRQSVLRASCETINTIPFIVWKNGILRNAFGVDACWAISGLSFFLDTTAASVRVLHRNLAI</sequence>
<reference evidence="2 3" key="1">
    <citation type="submission" date="2016-03" db="EMBL/GenBank/DDBJ databases">
        <title>Whole genome sequencing of Grifola frondosa 9006-11.</title>
        <authorList>
            <person name="Min B."/>
            <person name="Park H."/>
            <person name="Kim J.-G."/>
            <person name="Cho H."/>
            <person name="Oh Y.-L."/>
            <person name="Kong W.-S."/>
            <person name="Choi I.-G."/>
        </authorList>
    </citation>
    <scope>NUCLEOTIDE SEQUENCE [LARGE SCALE GENOMIC DNA]</scope>
    <source>
        <strain evidence="2 3">9006-11</strain>
    </source>
</reference>
<comment type="caution">
    <text evidence="2">The sequence shown here is derived from an EMBL/GenBank/DDBJ whole genome shotgun (WGS) entry which is preliminary data.</text>
</comment>
<evidence type="ECO:0000313" key="3">
    <source>
        <dbReference type="Proteomes" id="UP000092993"/>
    </source>
</evidence>
<feature type="compositionally biased region" description="Polar residues" evidence="1">
    <location>
        <begin position="23"/>
        <end position="36"/>
    </location>
</feature>
<proteinExistence type="predicted"/>
<feature type="region of interest" description="Disordered" evidence="1">
    <location>
        <begin position="1"/>
        <end position="74"/>
    </location>
</feature>
<name>A0A1C7M775_GRIFR</name>
<protein>
    <submittedName>
        <fullName evidence="2">Uncharacterized protein</fullName>
    </submittedName>
</protein>